<proteinExistence type="predicted"/>
<evidence type="ECO:0000313" key="1">
    <source>
        <dbReference type="EMBL" id="KGR75357.1"/>
    </source>
</evidence>
<dbReference type="EMBL" id="JPVO01000051">
    <property type="protein sequence ID" value="KGR75357.1"/>
    <property type="molecule type" value="Genomic_DNA"/>
</dbReference>
<dbReference type="Pfam" id="PF13376">
    <property type="entry name" value="OmdA"/>
    <property type="match status" value="1"/>
</dbReference>
<accession>A0A0A3IKI9</accession>
<sequence length="226" mass="25870">MSSIVDKLKLQKYKKVALLHIPDGTAYFEELSAYDTNLGDKKIYDLIFAFVLDMDSLQSIVHEIVEGNYLEEKGYIYLAYPKKGNKVYPTYIHRDELLAGLGAQEDGYIGGSTIKFARMVALDDVFTVVGLKEEAKPKNTKSAKASQCVDDYLDMIPQIEKDLHDVPDILAFYQSLTSGYRKDWARYVYSAKQEATREKRRGEMKTILDQGYKSRNLYLQKNKTSN</sequence>
<dbReference type="AlphaFoldDB" id="A0A0A3IKI9"/>
<evidence type="ECO:0008006" key="3">
    <source>
        <dbReference type="Google" id="ProtNLM"/>
    </source>
</evidence>
<protein>
    <recommendedName>
        <fullName evidence="3">LAAC</fullName>
    </recommendedName>
</protein>
<comment type="caution">
    <text evidence="1">The sequence shown here is derived from an EMBL/GenBank/DDBJ whole genome shotgun (WGS) entry which is preliminary data.</text>
</comment>
<gene>
    <name evidence="1" type="ORF">CD33_11570</name>
</gene>
<reference evidence="1 2" key="1">
    <citation type="submission" date="2014-02" db="EMBL/GenBank/DDBJ databases">
        <title>Draft genome sequence of Lysinibacillus sinduriensis JCM 15800.</title>
        <authorList>
            <person name="Zhang F."/>
            <person name="Wang G."/>
            <person name="Zhang L."/>
        </authorList>
    </citation>
    <scope>NUCLEOTIDE SEQUENCE [LARGE SCALE GENOMIC DNA]</scope>
    <source>
        <strain evidence="1 2">JCM 15800</strain>
    </source>
</reference>
<dbReference type="Proteomes" id="UP000030408">
    <property type="component" value="Unassembled WGS sequence"/>
</dbReference>
<dbReference type="eggNOG" id="COG4430">
    <property type="taxonomic scope" value="Bacteria"/>
</dbReference>
<dbReference type="RefSeq" id="WP_036200831.1">
    <property type="nucleotide sequence ID" value="NZ_AVCY01000005.1"/>
</dbReference>
<evidence type="ECO:0000313" key="2">
    <source>
        <dbReference type="Proteomes" id="UP000030408"/>
    </source>
</evidence>
<name>A0A0A3IKI9_9BACL</name>
<dbReference type="STRING" id="1384057.CD33_11570"/>
<organism evidence="1 2">
    <name type="scientific">Ureibacillus sinduriensis BLB-1 = JCM 15800</name>
    <dbReference type="NCBI Taxonomy" id="1384057"/>
    <lineage>
        <taxon>Bacteria</taxon>
        <taxon>Bacillati</taxon>
        <taxon>Bacillota</taxon>
        <taxon>Bacilli</taxon>
        <taxon>Bacillales</taxon>
        <taxon>Caryophanaceae</taxon>
        <taxon>Ureibacillus</taxon>
    </lineage>
</organism>
<dbReference type="OrthoDB" id="2452521at2"/>
<keyword evidence="2" id="KW-1185">Reference proteome</keyword>